<reference evidence="2" key="1">
    <citation type="submission" date="2025-08" db="UniProtKB">
        <authorList>
            <consortium name="Ensembl"/>
        </authorList>
    </citation>
    <scope>IDENTIFICATION</scope>
</reference>
<sequence>MVRMNAEFQSFILLKCQQSFQESEPGQIEKLIKCQNATLGDIVFLVDSSGSIGEENIRIIRTFLRNVIQNLDIGPDKVQVGLAVYGDRPKKEFLLKDHMDRTAVLDAVEQIAFLRGGTNTGKAMDFIREEYFTAEAGSRARQHVPQIAVLLTDGNSNDDVSKPAKRLRDLNVFVFVIGVSQSNYDQLKIIANHPPEDYILTTNNFQTLQSLRNTLLKTVCSSLSSTVSGCCCWRKAEGTLIFGQSRCQIPRGFCCRHESGCVSGKVNTADVVFIIDESGGIGNNNFQLIQSFVQSLIGSLNVNQTGVRVGIVTYNEAPKAHAYLDSFQDQTEAQQFIKLLPYRGGGSNTGAALRFTLESVFKGRGRREDVQKVAIVVTDSKSQDSVKEAVAELHWFPVRVFAIGVNEKTPDLYDMASYPTNRHKDEADIIFLIDDSDNIDSSDLSDTKKFINNFLGEFRDRLDHIRIGLVKYSNSARFEFDRMSLLDVSKALNYINHEGGRTNTGRALTFMERHFKTVPYSQGSTYLIVITAGESEDSIRGPAEKIRAQGVMVFAVGVKRSNKAQLQEISGDPDRTFKVRDYYFLKAYIFNLKAGLHVFLLKTCNACTQNVCSLSNILCAFSNLSPHAQNLSLLRSNLCLQTSLLACKTFSARAWNRNIQLPINLSAKAHDHR</sequence>
<protein>
    <recommendedName>
        <fullName evidence="1">VWFA domain-containing protein</fullName>
    </recommendedName>
</protein>
<organism evidence="2 3">
    <name type="scientific">Poecilia latipinna</name>
    <name type="common">sailfin molly</name>
    <dbReference type="NCBI Taxonomy" id="48699"/>
    <lineage>
        <taxon>Eukaryota</taxon>
        <taxon>Metazoa</taxon>
        <taxon>Chordata</taxon>
        <taxon>Craniata</taxon>
        <taxon>Vertebrata</taxon>
        <taxon>Euteleostomi</taxon>
        <taxon>Actinopterygii</taxon>
        <taxon>Neopterygii</taxon>
        <taxon>Teleostei</taxon>
        <taxon>Neoteleostei</taxon>
        <taxon>Acanthomorphata</taxon>
        <taxon>Ovalentaria</taxon>
        <taxon>Atherinomorphae</taxon>
        <taxon>Cyprinodontiformes</taxon>
        <taxon>Poeciliidae</taxon>
        <taxon>Poeciliinae</taxon>
        <taxon>Poecilia</taxon>
    </lineage>
</organism>
<dbReference type="SUPFAM" id="SSF53300">
    <property type="entry name" value="vWA-like"/>
    <property type="match status" value="3"/>
</dbReference>
<feature type="domain" description="VWFA" evidence="1">
    <location>
        <begin position="447"/>
        <end position="592"/>
    </location>
</feature>
<dbReference type="CDD" id="cd01472">
    <property type="entry name" value="vWA_collagen"/>
    <property type="match status" value="2"/>
</dbReference>
<dbReference type="GeneTree" id="ENSGT00940000155619"/>
<dbReference type="AlphaFoldDB" id="A0A3B3U593"/>
<dbReference type="PRINTS" id="PR00453">
    <property type="entry name" value="VWFADOMAIN"/>
</dbReference>
<evidence type="ECO:0000313" key="2">
    <source>
        <dbReference type="Ensembl" id="ENSPLAP00000008058.1"/>
    </source>
</evidence>
<name>A0A3B3U593_9TELE</name>
<accession>A0A3B3U593</accession>
<keyword evidence="3" id="KW-1185">Reference proteome</keyword>
<dbReference type="InterPro" id="IPR036465">
    <property type="entry name" value="vWFA_dom_sf"/>
</dbReference>
<dbReference type="InterPro" id="IPR002035">
    <property type="entry name" value="VWF_A"/>
</dbReference>
<dbReference type="Ensembl" id="ENSPLAT00000003527.1">
    <property type="protein sequence ID" value="ENSPLAP00000008058.1"/>
    <property type="gene ID" value="ENSPLAG00000010539.1"/>
</dbReference>
<dbReference type="GO" id="GO:0005576">
    <property type="term" value="C:extracellular region"/>
    <property type="evidence" value="ECO:0007669"/>
    <property type="project" value="UniProtKB-SubCell"/>
</dbReference>
<dbReference type="Gene3D" id="3.40.50.410">
    <property type="entry name" value="von Willebrand factor, type A domain"/>
    <property type="match status" value="3"/>
</dbReference>
<evidence type="ECO:0000259" key="1">
    <source>
        <dbReference type="PROSITE" id="PS50234"/>
    </source>
</evidence>
<reference evidence="2" key="2">
    <citation type="submission" date="2025-09" db="UniProtKB">
        <authorList>
            <consortium name="Ensembl"/>
        </authorList>
    </citation>
    <scope>IDENTIFICATION</scope>
</reference>
<dbReference type="PROSITE" id="PS50234">
    <property type="entry name" value="VWFA"/>
    <property type="match status" value="3"/>
</dbReference>
<proteinExistence type="predicted"/>
<evidence type="ECO:0000313" key="3">
    <source>
        <dbReference type="Proteomes" id="UP000261500"/>
    </source>
</evidence>
<dbReference type="Proteomes" id="UP000261500">
    <property type="component" value="Unplaced"/>
</dbReference>
<dbReference type="SMART" id="SM00327">
    <property type="entry name" value="VWA"/>
    <property type="match status" value="3"/>
</dbReference>
<dbReference type="Pfam" id="PF00092">
    <property type="entry name" value="VWA"/>
    <property type="match status" value="3"/>
</dbReference>
<dbReference type="InterPro" id="IPR050525">
    <property type="entry name" value="ECM_Assembly_Org"/>
</dbReference>
<feature type="domain" description="VWFA" evidence="1">
    <location>
        <begin position="41"/>
        <end position="215"/>
    </location>
</feature>
<dbReference type="PANTHER" id="PTHR24020:SF86">
    <property type="entry name" value="COLLAGEN, TYPE VI, ALPHA 4"/>
    <property type="match status" value="1"/>
</dbReference>
<dbReference type="PANTHER" id="PTHR24020">
    <property type="entry name" value="COLLAGEN ALPHA"/>
    <property type="match status" value="1"/>
</dbReference>
<feature type="domain" description="VWFA" evidence="1">
    <location>
        <begin position="270"/>
        <end position="454"/>
    </location>
</feature>